<sequence>MTGCTIPALISGRRPGDAARLVAGSSKARRELDWEPTRSDLDTMIADAWNALTKAG</sequence>
<comment type="caution">
    <text evidence="1">The sequence shown here is derived from an EMBL/GenBank/DDBJ whole genome shotgun (WGS) entry which is preliminary data.</text>
</comment>
<proteinExistence type="predicted"/>
<dbReference type="SUPFAM" id="SSF51735">
    <property type="entry name" value="NAD(P)-binding Rossmann-fold domains"/>
    <property type="match status" value="1"/>
</dbReference>
<keyword evidence="2" id="KW-1185">Reference proteome</keyword>
<dbReference type="Proteomes" id="UP001202867">
    <property type="component" value="Unassembled WGS sequence"/>
</dbReference>
<reference evidence="2" key="1">
    <citation type="submission" date="2023-07" db="EMBL/GenBank/DDBJ databases">
        <title>Ancylobacter moscoviensis sp. nov., facultatively methylotrophic bacteria from activated sludge and the reclassification of Starkeya novella (Starkey 1934) Kelly et al. 2000 as Ancylobacter novellus comb. nov., Starkeya koreensis Im et al. 2006 as Ancylobacter koreensis comb.nov., Angulomicrobium tetraedrale Vasil'eva et al. 1986 as Ancylobacter tetraedralis comb. nov., Angulomicrobium amanitiforme Fritz et al. 2004 as Ancylobacter amanitiformis comb. nov. and Methylorhabdus multivorans Doronina et al. 1996 as Ancylobacter multivorans comb. nov. and emended description of the genus Ancylobacter.</title>
        <authorList>
            <person name="Doronina N."/>
            <person name="Chemodurova A."/>
            <person name="Grouzdev D."/>
            <person name="Koziaeva V."/>
            <person name="Shi W."/>
            <person name="Wu L."/>
            <person name="Kaparullina E."/>
        </authorList>
    </citation>
    <scope>NUCLEOTIDE SEQUENCE [LARGE SCALE GENOMIC DNA]</scope>
    <source>
        <strain evidence="2">Jip08</strain>
    </source>
</reference>
<dbReference type="EMBL" id="JALKCG010000002">
    <property type="protein sequence ID" value="MCK0207879.1"/>
    <property type="molecule type" value="Genomic_DNA"/>
</dbReference>
<protein>
    <recommendedName>
        <fullName evidence="3">UDP-glucose 4-epimerase</fullName>
    </recommendedName>
</protein>
<evidence type="ECO:0008006" key="3">
    <source>
        <dbReference type="Google" id="ProtNLM"/>
    </source>
</evidence>
<dbReference type="InterPro" id="IPR036291">
    <property type="entry name" value="NAD(P)-bd_dom_sf"/>
</dbReference>
<accession>A0ABT0DL02</accession>
<organism evidence="1 2">
    <name type="scientific">Ancylobacter koreensis</name>
    <dbReference type="NCBI Taxonomy" id="266121"/>
    <lineage>
        <taxon>Bacteria</taxon>
        <taxon>Pseudomonadati</taxon>
        <taxon>Pseudomonadota</taxon>
        <taxon>Alphaproteobacteria</taxon>
        <taxon>Hyphomicrobiales</taxon>
        <taxon>Xanthobacteraceae</taxon>
        <taxon>Ancylobacter</taxon>
    </lineage>
</organism>
<dbReference type="Gene3D" id="3.90.25.10">
    <property type="entry name" value="UDP-galactose 4-epimerase, domain 1"/>
    <property type="match status" value="1"/>
</dbReference>
<gene>
    <name evidence="1" type="ORF">MWN33_07510</name>
</gene>
<name>A0ABT0DL02_9HYPH</name>
<evidence type="ECO:0000313" key="1">
    <source>
        <dbReference type="EMBL" id="MCK0207879.1"/>
    </source>
</evidence>
<evidence type="ECO:0000313" key="2">
    <source>
        <dbReference type="Proteomes" id="UP001202867"/>
    </source>
</evidence>